<feature type="non-terminal residue" evidence="2">
    <location>
        <position position="146"/>
    </location>
</feature>
<gene>
    <name evidence="2" type="ORF">BN1708_006609</name>
</gene>
<reference evidence="2 3" key="1">
    <citation type="submission" date="2015-05" db="EMBL/GenBank/DDBJ databases">
        <authorList>
            <person name="Wang D.B."/>
            <person name="Wang M."/>
        </authorList>
    </citation>
    <scope>NUCLEOTIDE SEQUENCE [LARGE SCALE GENOMIC DNA]</scope>
    <source>
        <strain evidence="2">VL1</strain>
    </source>
</reference>
<evidence type="ECO:0000313" key="3">
    <source>
        <dbReference type="Proteomes" id="UP000044602"/>
    </source>
</evidence>
<evidence type="ECO:0000313" key="2">
    <source>
        <dbReference type="EMBL" id="CRK35093.1"/>
    </source>
</evidence>
<feature type="region of interest" description="Disordered" evidence="1">
    <location>
        <begin position="116"/>
        <end position="146"/>
    </location>
</feature>
<feature type="compositionally biased region" description="Polar residues" evidence="1">
    <location>
        <begin position="136"/>
        <end position="146"/>
    </location>
</feature>
<sequence length="146" mass="16040">MYHMSSHLFKIPPSRSFGYRPKQPHQCTQHYRDAAHQSTTSNGCSAQATVCAVVVGMNHFPPSIRQQLGSPAQLPATQTSRLAFKRKPLRAWFHGVAVATFAQSLIAGRNFPSTESVGTLDDRNPHSNMFALSPRPAQSSPIQGQQ</sequence>
<dbReference type="EMBL" id="CVQH01023416">
    <property type="protein sequence ID" value="CRK35093.1"/>
    <property type="molecule type" value="Genomic_DNA"/>
</dbReference>
<name>A0A0G4ML95_VERLO</name>
<evidence type="ECO:0000256" key="1">
    <source>
        <dbReference type="SAM" id="MobiDB-lite"/>
    </source>
</evidence>
<dbReference type="AlphaFoldDB" id="A0A0G4ML95"/>
<dbReference type="Proteomes" id="UP000044602">
    <property type="component" value="Unassembled WGS sequence"/>
</dbReference>
<proteinExistence type="predicted"/>
<protein>
    <submittedName>
        <fullName evidence="2">Uncharacterized protein</fullName>
    </submittedName>
</protein>
<organism evidence="2 3">
    <name type="scientific">Verticillium longisporum</name>
    <name type="common">Verticillium dahliae var. longisporum</name>
    <dbReference type="NCBI Taxonomy" id="100787"/>
    <lineage>
        <taxon>Eukaryota</taxon>
        <taxon>Fungi</taxon>
        <taxon>Dikarya</taxon>
        <taxon>Ascomycota</taxon>
        <taxon>Pezizomycotina</taxon>
        <taxon>Sordariomycetes</taxon>
        <taxon>Hypocreomycetidae</taxon>
        <taxon>Glomerellales</taxon>
        <taxon>Plectosphaerellaceae</taxon>
        <taxon>Verticillium</taxon>
    </lineage>
</organism>
<keyword evidence="3" id="KW-1185">Reference proteome</keyword>
<accession>A0A0G4ML95</accession>